<evidence type="ECO:0000313" key="2">
    <source>
        <dbReference type="Proteomes" id="UP000789831"/>
    </source>
</evidence>
<evidence type="ECO:0000313" key="1">
    <source>
        <dbReference type="EMBL" id="CAG8637742.1"/>
    </source>
</evidence>
<protein>
    <submittedName>
        <fullName evidence="1">12688_t:CDS:1</fullName>
    </submittedName>
</protein>
<dbReference type="EMBL" id="CAJVPL010003745">
    <property type="protein sequence ID" value="CAG8637742.1"/>
    <property type="molecule type" value="Genomic_DNA"/>
</dbReference>
<dbReference type="Proteomes" id="UP000789831">
    <property type="component" value="Unassembled WGS sequence"/>
</dbReference>
<keyword evidence="2" id="KW-1185">Reference proteome</keyword>
<name>A0A9N9DIR0_9GLOM</name>
<proteinExistence type="predicted"/>
<sequence>MNECRLYVIKFETIVFNNNSSAQTKLVYWKRDPGVGTKSRIERVIVIIPQSSDPNIESQGKPYE</sequence>
<reference evidence="1" key="1">
    <citation type="submission" date="2021-06" db="EMBL/GenBank/DDBJ databases">
        <authorList>
            <person name="Kallberg Y."/>
            <person name="Tangrot J."/>
            <person name="Rosling A."/>
        </authorList>
    </citation>
    <scope>NUCLEOTIDE SEQUENCE</scope>
    <source>
        <strain evidence="1">MT106</strain>
    </source>
</reference>
<organism evidence="1 2">
    <name type="scientific">Ambispora gerdemannii</name>
    <dbReference type="NCBI Taxonomy" id="144530"/>
    <lineage>
        <taxon>Eukaryota</taxon>
        <taxon>Fungi</taxon>
        <taxon>Fungi incertae sedis</taxon>
        <taxon>Mucoromycota</taxon>
        <taxon>Glomeromycotina</taxon>
        <taxon>Glomeromycetes</taxon>
        <taxon>Archaeosporales</taxon>
        <taxon>Ambisporaceae</taxon>
        <taxon>Ambispora</taxon>
    </lineage>
</organism>
<comment type="caution">
    <text evidence="1">The sequence shown here is derived from an EMBL/GenBank/DDBJ whole genome shotgun (WGS) entry which is preliminary data.</text>
</comment>
<feature type="non-terminal residue" evidence="1">
    <location>
        <position position="64"/>
    </location>
</feature>
<accession>A0A9N9DIR0</accession>
<dbReference type="AlphaFoldDB" id="A0A9N9DIR0"/>
<gene>
    <name evidence="1" type="ORF">AGERDE_LOCUS10828</name>
</gene>